<comment type="caution">
    <text evidence="3">The sequence shown here is derived from an EMBL/GenBank/DDBJ whole genome shotgun (WGS) entry which is preliminary data.</text>
</comment>
<reference evidence="3" key="2">
    <citation type="journal article" date="2023" name="Commun. Biol.">
        <title>Intrasexual cuticular hydrocarbon dimorphism in a wasp sheds light on hydrocarbon biosynthesis genes in Hymenoptera.</title>
        <authorList>
            <person name="Moris V.C."/>
            <person name="Podsiadlowski L."/>
            <person name="Martin S."/>
            <person name="Oeyen J.P."/>
            <person name="Donath A."/>
            <person name="Petersen M."/>
            <person name="Wilbrandt J."/>
            <person name="Misof B."/>
            <person name="Liedtke D."/>
            <person name="Thamm M."/>
            <person name="Scheiner R."/>
            <person name="Schmitt T."/>
            <person name="Niehuis O."/>
        </authorList>
    </citation>
    <scope>NUCLEOTIDE SEQUENCE</scope>
    <source>
        <strain evidence="3">GBR_01_08_01A</strain>
    </source>
</reference>
<evidence type="ECO:0000256" key="1">
    <source>
        <dbReference type="SAM" id="MobiDB-lite"/>
    </source>
</evidence>
<keyword evidence="2" id="KW-0732">Signal</keyword>
<sequence length="795" mass="88779">MIRILSVLLLLGLHNGYSKELPSIFEVEGSINRTISEVERLVNENPSLPRLSRHQIVDILYNITSKDLESYEDKDTIEKARTMYQRALMVVLPYKARESSENLKDLYTKPPIVQIISDSASGERLQMVLDDRTRESSASYEAVSSETESPLDNFVVTHPAEKTSYKSSLPKNHRETYSDVRLKESLKESLNPGSAPVRFTFNLEDLQKNVYSTERTTTIGDPVFLSTTTDNERVQGINVVLDSLNNDKEASSEELTLDLTRPTTATSKSSQNVLFSDQWRYHAPPPQKIAEKKPLAPSFVPTTVQMSWEDAITSRTPNEPEATSRIEIQEDERPSPIYVTPLTSTSTSQKSKYSSTFALNSGGFRTATRTSTEKNTEEPMRQEVMDLLASIGLRPDNETSVEEIFNKNKEILESNSQIPDTEGLTYTTTTGITNPDSPSIAEQNTFETGAFDLKKGMQNLTPDVQLLFQRFGLQTSNDQLPSVSTTVQTSTNSYTNFKPLPTSSVRDQEMKEFLARFGLGLNDNRQRKAMKMVTEPPSVIEAVPFNMRTILENIGLISNSRRTVKTMANSGTDMEETESTKYHVFKPHETNFRNEDQKSKINDLLDTVKLVQEGKADAKDVQKAASNLLKTTKTLSSGPDPLSLEEIIRVYNEDLRNEVKRQQQETGGQNETESSVGSNTESTEPTPTTIPTTAVSDSAKSADEMVSVLRESDTTTTTTMASTTASANLLDLESSFGGTTRAPDPMLPPQRKTGLYFLVDWNTFLEVGDETSEKINLRFQPKVGDRSRFIPITVP</sequence>
<organism evidence="3 4">
    <name type="scientific">Odynerus spinipes</name>
    <dbReference type="NCBI Taxonomy" id="1348599"/>
    <lineage>
        <taxon>Eukaryota</taxon>
        <taxon>Metazoa</taxon>
        <taxon>Ecdysozoa</taxon>
        <taxon>Arthropoda</taxon>
        <taxon>Hexapoda</taxon>
        <taxon>Insecta</taxon>
        <taxon>Pterygota</taxon>
        <taxon>Neoptera</taxon>
        <taxon>Endopterygota</taxon>
        <taxon>Hymenoptera</taxon>
        <taxon>Apocrita</taxon>
        <taxon>Aculeata</taxon>
        <taxon>Vespoidea</taxon>
        <taxon>Vespidae</taxon>
        <taxon>Eumeninae</taxon>
        <taxon>Odynerus</taxon>
    </lineage>
</organism>
<feature type="compositionally biased region" description="Low complexity" evidence="1">
    <location>
        <begin position="680"/>
        <end position="693"/>
    </location>
</feature>
<feature type="signal peptide" evidence="2">
    <location>
        <begin position="1"/>
        <end position="18"/>
    </location>
</feature>
<gene>
    <name evidence="3" type="ORF">KPH14_004778</name>
</gene>
<keyword evidence="4" id="KW-1185">Reference proteome</keyword>
<accession>A0AAD9RMH7</accession>
<dbReference type="AlphaFoldDB" id="A0AAD9RMH7"/>
<proteinExistence type="predicted"/>
<protein>
    <submittedName>
        <fullName evidence="3">Uncharacterized protein</fullName>
    </submittedName>
</protein>
<dbReference type="Proteomes" id="UP001258017">
    <property type="component" value="Unassembled WGS sequence"/>
</dbReference>
<name>A0AAD9RMH7_9HYME</name>
<evidence type="ECO:0000313" key="3">
    <source>
        <dbReference type="EMBL" id="KAK2582472.1"/>
    </source>
</evidence>
<evidence type="ECO:0000313" key="4">
    <source>
        <dbReference type="Proteomes" id="UP001258017"/>
    </source>
</evidence>
<dbReference type="EMBL" id="JAIFRP010000031">
    <property type="protein sequence ID" value="KAK2582472.1"/>
    <property type="molecule type" value="Genomic_DNA"/>
</dbReference>
<reference evidence="3" key="1">
    <citation type="submission" date="2021-08" db="EMBL/GenBank/DDBJ databases">
        <authorList>
            <person name="Misof B."/>
            <person name="Oliver O."/>
            <person name="Podsiadlowski L."/>
            <person name="Donath A."/>
            <person name="Peters R."/>
            <person name="Mayer C."/>
            <person name="Rust J."/>
            <person name="Gunkel S."/>
            <person name="Lesny P."/>
            <person name="Martin S."/>
            <person name="Oeyen J.P."/>
            <person name="Petersen M."/>
            <person name="Panagiotis P."/>
            <person name="Wilbrandt J."/>
            <person name="Tanja T."/>
        </authorList>
    </citation>
    <scope>NUCLEOTIDE SEQUENCE</scope>
    <source>
        <strain evidence="3">GBR_01_08_01A</strain>
        <tissue evidence="3">Thorax + abdomen</tissue>
    </source>
</reference>
<feature type="chain" id="PRO_5042181173" evidence="2">
    <location>
        <begin position="19"/>
        <end position="795"/>
    </location>
</feature>
<feature type="compositionally biased region" description="Low complexity" evidence="1">
    <location>
        <begin position="664"/>
        <end position="673"/>
    </location>
</feature>
<evidence type="ECO:0000256" key="2">
    <source>
        <dbReference type="SAM" id="SignalP"/>
    </source>
</evidence>
<feature type="region of interest" description="Disordered" evidence="1">
    <location>
        <begin position="660"/>
        <end position="704"/>
    </location>
</feature>